<dbReference type="KEGG" id="kqi:F1D05_29780"/>
<dbReference type="Proteomes" id="UP000515563">
    <property type="component" value="Chromosome"/>
</dbReference>
<evidence type="ECO:0000313" key="7">
    <source>
        <dbReference type="EMBL" id="QNE21345.1"/>
    </source>
</evidence>
<dbReference type="InterPro" id="IPR016160">
    <property type="entry name" value="Ald_DH_CS_CYS"/>
</dbReference>
<keyword evidence="8" id="KW-1185">Reference proteome</keyword>
<accession>A0A7G6X530</accession>
<dbReference type="InterPro" id="IPR015590">
    <property type="entry name" value="Aldehyde_DH_dom"/>
</dbReference>
<dbReference type="GO" id="GO:0016620">
    <property type="term" value="F:oxidoreductase activity, acting on the aldehyde or oxo group of donors, NAD or NADP as acceptor"/>
    <property type="evidence" value="ECO:0007669"/>
    <property type="project" value="InterPro"/>
</dbReference>
<dbReference type="InterPro" id="IPR016163">
    <property type="entry name" value="Ald_DH_C"/>
</dbReference>
<evidence type="ECO:0000256" key="4">
    <source>
        <dbReference type="PROSITE-ProRule" id="PRU10007"/>
    </source>
</evidence>
<dbReference type="PROSITE" id="PS00687">
    <property type="entry name" value="ALDEHYDE_DEHYDR_GLU"/>
    <property type="match status" value="1"/>
</dbReference>
<evidence type="ECO:0000259" key="6">
    <source>
        <dbReference type="Pfam" id="PF00171"/>
    </source>
</evidence>
<dbReference type="Gene3D" id="3.40.605.10">
    <property type="entry name" value="Aldehyde Dehydrogenase, Chain A, domain 1"/>
    <property type="match status" value="1"/>
</dbReference>
<reference evidence="7 8" key="2">
    <citation type="journal article" date="2020" name="Microbiol. Resour. Announc.">
        <title>Antarctic desert soil bacteria exhibit high novel natural product potential, evaluated through long-read genome sequencing and comparative genomics.</title>
        <authorList>
            <person name="Benaud N."/>
            <person name="Edwards R.J."/>
            <person name="Amos T.G."/>
            <person name="D'Agostino P.M."/>
            <person name="Gutierrez-Chavez C."/>
            <person name="Montgomery K."/>
            <person name="Nicetic I."/>
            <person name="Ferrari B.C."/>
        </authorList>
    </citation>
    <scope>NUCLEOTIDE SEQUENCE [LARGE SCALE GENOMIC DNA]</scope>
    <source>
        <strain evidence="7 8">SPB151</strain>
    </source>
</reference>
<evidence type="ECO:0000313" key="8">
    <source>
        <dbReference type="Proteomes" id="UP000515563"/>
    </source>
</evidence>
<keyword evidence="3" id="KW-0520">NAD</keyword>
<evidence type="ECO:0000256" key="3">
    <source>
        <dbReference type="ARBA" id="ARBA00023027"/>
    </source>
</evidence>
<dbReference type="Pfam" id="PF00171">
    <property type="entry name" value="Aldedh"/>
    <property type="match status" value="1"/>
</dbReference>
<dbReference type="RefSeq" id="WP_185443745.1">
    <property type="nucleotide sequence ID" value="NZ_CP043661.1"/>
</dbReference>
<dbReference type="PANTHER" id="PTHR42986:SF1">
    <property type="entry name" value="BENZALDEHYDE DEHYDROGENASE YFMT"/>
    <property type="match status" value="1"/>
</dbReference>
<sequence>MNRRQQAQANATTFPDISPVTGNALNEFPAMTPSQALDIAQAAAVAQPNWAALPYSERRRILLAAADDLEAHLGDHVQTLALEIGATRPWAEMNVHEAAATLREAAALTSSPIGELLPSSDPNVVNHSLRIPAGVTLSIVPRNAPVILSARSSAISLAVGNAVVIRPSEESPIAAGMILADALHRAGVPKDVVSVVTTRPGDGRQVITALIQSPHIRRVAFIGSTPVGRAIAAQAGAALTPAIMELGGKNATVVRHDADLERWTPALAFSSFVNSGQVCMCTDRILVHRSRFDETVERLTTIADSMMVGDPRDPATDIGPVINDSAARRFAELITDARSAGATVMAGGDIDGRHARPTILTEVPTACRFATEEGFLPIVEVLPFDSDDQAVELANSLEEGLIASVMSADRDQAYAVAQRLRTGAVHVNGPSVGDEPHVPFGGIGASGMGRLGGTESLHFYTEQRSLYVH</sequence>
<dbReference type="InterPro" id="IPR016161">
    <property type="entry name" value="Ald_DH/histidinol_DH"/>
</dbReference>
<dbReference type="PROSITE" id="PS00070">
    <property type="entry name" value="ALDEHYDE_DEHYDR_CYS"/>
    <property type="match status" value="1"/>
</dbReference>
<gene>
    <name evidence="7" type="ORF">F1D05_29780</name>
</gene>
<dbReference type="SUPFAM" id="SSF53720">
    <property type="entry name" value="ALDH-like"/>
    <property type="match status" value="1"/>
</dbReference>
<protein>
    <submittedName>
        <fullName evidence="7">Aldehyde dehydrogenase family protein</fullName>
    </submittedName>
</protein>
<dbReference type="InterPro" id="IPR016162">
    <property type="entry name" value="Ald_DH_N"/>
</dbReference>
<reference evidence="8" key="1">
    <citation type="submission" date="2019-09" db="EMBL/GenBank/DDBJ databases">
        <title>Antimicrobial potential of Antarctic Bacteria.</title>
        <authorList>
            <person name="Benaud N."/>
            <person name="Edwards R.J."/>
            <person name="Ferrari B.C."/>
        </authorList>
    </citation>
    <scope>NUCLEOTIDE SEQUENCE [LARGE SCALE GENOMIC DNA]</scope>
    <source>
        <strain evidence="8">SPB151</strain>
    </source>
</reference>
<evidence type="ECO:0000256" key="2">
    <source>
        <dbReference type="ARBA" id="ARBA00023002"/>
    </source>
</evidence>
<organism evidence="7 8">
    <name type="scientific">Kribbella qitaiheensis</name>
    <dbReference type="NCBI Taxonomy" id="1544730"/>
    <lineage>
        <taxon>Bacteria</taxon>
        <taxon>Bacillati</taxon>
        <taxon>Actinomycetota</taxon>
        <taxon>Actinomycetes</taxon>
        <taxon>Propionibacteriales</taxon>
        <taxon>Kribbellaceae</taxon>
        <taxon>Kribbella</taxon>
    </lineage>
</organism>
<comment type="similarity">
    <text evidence="1 5">Belongs to the aldehyde dehydrogenase family.</text>
</comment>
<dbReference type="InterPro" id="IPR029510">
    <property type="entry name" value="Ald_DH_CS_GLU"/>
</dbReference>
<evidence type="ECO:0000256" key="5">
    <source>
        <dbReference type="RuleBase" id="RU003345"/>
    </source>
</evidence>
<evidence type="ECO:0000256" key="1">
    <source>
        <dbReference type="ARBA" id="ARBA00009986"/>
    </source>
</evidence>
<feature type="active site" evidence="4">
    <location>
        <position position="245"/>
    </location>
</feature>
<proteinExistence type="inferred from homology"/>
<name>A0A7G6X530_9ACTN</name>
<keyword evidence="2 5" id="KW-0560">Oxidoreductase</keyword>
<dbReference type="PANTHER" id="PTHR42986">
    <property type="entry name" value="BENZALDEHYDE DEHYDROGENASE YFMT"/>
    <property type="match status" value="1"/>
</dbReference>
<dbReference type="Gene3D" id="3.40.309.10">
    <property type="entry name" value="Aldehyde Dehydrogenase, Chain A, domain 2"/>
    <property type="match status" value="1"/>
</dbReference>
<feature type="domain" description="Aldehyde dehydrogenase" evidence="6">
    <location>
        <begin position="10"/>
        <end position="465"/>
    </location>
</feature>
<dbReference type="AlphaFoldDB" id="A0A7G6X530"/>
<dbReference type="EMBL" id="CP043661">
    <property type="protein sequence ID" value="QNE21345.1"/>
    <property type="molecule type" value="Genomic_DNA"/>
</dbReference>